<evidence type="ECO:0000256" key="2">
    <source>
        <dbReference type="SAM" id="SignalP"/>
    </source>
</evidence>
<feature type="compositionally biased region" description="Basic and acidic residues" evidence="1">
    <location>
        <begin position="361"/>
        <end position="411"/>
    </location>
</feature>
<accession>A0A9D3RTX6</accession>
<dbReference type="SUPFAM" id="SSF51695">
    <property type="entry name" value="PLC-like phosphodiesterases"/>
    <property type="match status" value="1"/>
</dbReference>
<dbReference type="SMART" id="SM00148">
    <property type="entry name" value="PLCXc"/>
    <property type="match status" value="1"/>
</dbReference>
<feature type="chain" id="PRO_5039565694" description="Phosphatidylinositol-specific phospholipase C X domain-containing protein" evidence="2">
    <location>
        <begin position="21"/>
        <end position="450"/>
    </location>
</feature>
<feature type="compositionally biased region" description="Gly residues" evidence="1">
    <location>
        <begin position="327"/>
        <end position="360"/>
    </location>
</feature>
<dbReference type="EMBL" id="JAFIRN010000009">
    <property type="protein sequence ID" value="KAG5842953.1"/>
    <property type="molecule type" value="Genomic_DNA"/>
</dbReference>
<dbReference type="Pfam" id="PF00388">
    <property type="entry name" value="PI-PLC-X"/>
    <property type="match status" value="1"/>
</dbReference>
<evidence type="ECO:0000313" key="5">
    <source>
        <dbReference type="Proteomes" id="UP001044222"/>
    </source>
</evidence>
<proteinExistence type="predicted"/>
<feature type="region of interest" description="Disordered" evidence="1">
    <location>
        <begin position="290"/>
        <end position="313"/>
    </location>
</feature>
<evidence type="ECO:0000256" key="1">
    <source>
        <dbReference type="SAM" id="MobiDB-lite"/>
    </source>
</evidence>
<comment type="caution">
    <text evidence="4">The sequence shown here is derived from an EMBL/GenBank/DDBJ whole genome shotgun (WGS) entry which is preliminary data.</text>
</comment>
<gene>
    <name evidence="4" type="ORF">ANANG_G00183230</name>
</gene>
<dbReference type="InterPro" id="IPR051057">
    <property type="entry name" value="PI-PLC_domain"/>
</dbReference>
<dbReference type="PROSITE" id="PS50007">
    <property type="entry name" value="PIPLC_X_DOMAIN"/>
    <property type="match status" value="1"/>
</dbReference>
<dbReference type="Gene3D" id="3.20.20.190">
    <property type="entry name" value="Phosphatidylinositol (PI) phosphodiesterase"/>
    <property type="match status" value="1"/>
</dbReference>
<dbReference type="InterPro" id="IPR017946">
    <property type="entry name" value="PLC-like_Pdiesterase_TIM-brl"/>
</dbReference>
<reference evidence="4" key="1">
    <citation type="submission" date="2021-01" db="EMBL/GenBank/DDBJ databases">
        <title>A chromosome-scale assembly of European eel, Anguilla anguilla.</title>
        <authorList>
            <person name="Henkel C."/>
            <person name="Jong-Raadsen S.A."/>
            <person name="Dufour S."/>
            <person name="Weltzien F.-A."/>
            <person name="Palstra A.P."/>
            <person name="Pelster B."/>
            <person name="Spaink H.P."/>
            <person name="Van Den Thillart G.E."/>
            <person name="Jansen H."/>
            <person name="Zahm M."/>
            <person name="Klopp C."/>
            <person name="Cedric C."/>
            <person name="Louis A."/>
            <person name="Berthelot C."/>
            <person name="Parey E."/>
            <person name="Roest Crollius H."/>
            <person name="Montfort J."/>
            <person name="Robinson-Rechavi M."/>
            <person name="Bucao C."/>
            <person name="Bouchez O."/>
            <person name="Gislard M."/>
            <person name="Lluch J."/>
            <person name="Milhes M."/>
            <person name="Lampietro C."/>
            <person name="Lopez Roques C."/>
            <person name="Donnadieu C."/>
            <person name="Braasch I."/>
            <person name="Desvignes T."/>
            <person name="Postlethwait J."/>
            <person name="Bobe J."/>
            <person name="Guiguen Y."/>
            <person name="Dirks R."/>
        </authorList>
    </citation>
    <scope>NUCLEOTIDE SEQUENCE</scope>
    <source>
        <strain evidence="4">Tag_6206</strain>
        <tissue evidence="4">Liver</tissue>
    </source>
</reference>
<name>A0A9D3RTX6_ANGAN</name>
<feature type="non-terminal residue" evidence="4">
    <location>
        <position position="1"/>
    </location>
</feature>
<dbReference type="Proteomes" id="UP001044222">
    <property type="component" value="Chromosome 9"/>
</dbReference>
<protein>
    <recommendedName>
        <fullName evidence="3">Phosphatidylinositol-specific phospholipase C X domain-containing protein</fullName>
    </recommendedName>
</protein>
<dbReference type="PANTHER" id="PTHR13593:SF147">
    <property type="entry name" value="1-PHOSPHATIDYLINOSITOL PHOSPHODIESTERASE-LIKE-RELATED"/>
    <property type="match status" value="1"/>
</dbReference>
<dbReference type="PANTHER" id="PTHR13593">
    <property type="match status" value="1"/>
</dbReference>
<dbReference type="GO" id="GO:0008081">
    <property type="term" value="F:phosphoric diester hydrolase activity"/>
    <property type="evidence" value="ECO:0007669"/>
    <property type="project" value="InterPro"/>
</dbReference>
<feature type="domain" description="Phosphatidylinositol-specific phospholipase C X" evidence="3">
    <location>
        <begin position="44"/>
        <end position="176"/>
    </location>
</feature>
<evidence type="ECO:0000259" key="3">
    <source>
        <dbReference type="SMART" id="SM00148"/>
    </source>
</evidence>
<evidence type="ECO:0000313" key="4">
    <source>
        <dbReference type="EMBL" id="KAG5842953.1"/>
    </source>
</evidence>
<keyword evidence="2" id="KW-0732">Signal</keyword>
<sequence length="450" mass="48700">MEFHLHLLLLILLFVITCEGDSFNEDTKLSQLFLKVDWMSAIPDDKPLSAVTIPGTHRSMTLYGGPLVQCQTWSLSIQLDAGLRYFDMEVQENFFTKNIEVLDGAIIHQQFREVLGMLRSFLLKHSSETVVLRVKTESRGTIKIIKNMMKNDGDVWWEPSVPTMAEVRGKIVFMESQSVNLGVLNRDTSIKGDEYFKNLEKKMKIIVNHLNQAKDICANYPVLTASNGRRYLWIIKTPKSVAKVINPELFKYLNNLLKSPQKPMCLGIIAMDFPGPDLIELIIKFNGKSENSGAKGEGGKKWETGGGGTGADGVRIVEGNGECGDRGVCGEGGKGGGAGVGKVEGGGSDGEGGEGGNGAEGGDRKREGEGGHRKAGDERGHSGDGGEKGDGGESGEGRDGKEGVEGGHVENSEGNSEGAKGAKGRIMRIEMEGKVKRVDMKGKVVRVEME</sequence>
<feature type="signal peptide" evidence="2">
    <location>
        <begin position="1"/>
        <end position="20"/>
    </location>
</feature>
<dbReference type="GO" id="GO:0006629">
    <property type="term" value="P:lipid metabolic process"/>
    <property type="evidence" value="ECO:0007669"/>
    <property type="project" value="InterPro"/>
</dbReference>
<organism evidence="4 5">
    <name type="scientific">Anguilla anguilla</name>
    <name type="common">European freshwater eel</name>
    <name type="synonym">Muraena anguilla</name>
    <dbReference type="NCBI Taxonomy" id="7936"/>
    <lineage>
        <taxon>Eukaryota</taxon>
        <taxon>Metazoa</taxon>
        <taxon>Chordata</taxon>
        <taxon>Craniata</taxon>
        <taxon>Vertebrata</taxon>
        <taxon>Euteleostomi</taxon>
        <taxon>Actinopterygii</taxon>
        <taxon>Neopterygii</taxon>
        <taxon>Teleostei</taxon>
        <taxon>Anguilliformes</taxon>
        <taxon>Anguillidae</taxon>
        <taxon>Anguilla</taxon>
    </lineage>
</organism>
<dbReference type="AlphaFoldDB" id="A0A9D3RTX6"/>
<dbReference type="InterPro" id="IPR000909">
    <property type="entry name" value="PLipase_C_PInositol-sp_X_dom"/>
</dbReference>
<feature type="region of interest" description="Disordered" evidence="1">
    <location>
        <begin position="325"/>
        <end position="426"/>
    </location>
</feature>
<keyword evidence="5" id="KW-1185">Reference proteome</keyword>